<evidence type="ECO:0000256" key="1">
    <source>
        <dbReference type="SAM" id="SignalP"/>
    </source>
</evidence>
<protein>
    <submittedName>
        <fullName evidence="2">Uncharacterized protein</fullName>
    </submittedName>
</protein>
<dbReference type="EMBL" id="MU853600">
    <property type="protein sequence ID" value="KAK4142234.1"/>
    <property type="molecule type" value="Genomic_DNA"/>
</dbReference>
<gene>
    <name evidence="2" type="ORF">C8A04DRAFT_30193</name>
</gene>
<keyword evidence="3" id="KW-1185">Reference proteome</keyword>
<reference evidence="2" key="1">
    <citation type="journal article" date="2023" name="Mol. Phylogenet. Evol.">
        <title>Genome-scale phylogeny and comparative genomics of the fungal order Sordariales.</title>
        <authorList>
            <person name="Hensen N."/>
            <person name="Bonometti L."/>
            <person name="Westerberg I."/>
            <person name="Brannstrom I.O."/>
            <person name="Guillou S."/>
            <person name="Cros-Aarteil S."/>
            <person name="Calhoun S."/>
            <person name="Haridas S."/>
            <person name="Kuo A."/>
            <person name="Mondo S."/>
            <person name="Pangilinan J."/>
            <person name="Riley R."/>
            <person name="LaButti K."/>
            <person name="Andreopoulos B."/>
            <person name="Lipzen A."/>
            <person name="Chen C."/>
            <person name="Yan M."/>
            <person name="Daum C."/>
            <person name="Ng V."/>
            <person name="Clum A."/>
            <person name="Steindorff A."/>
            <person name="Ohm R.A."/>
            <person name="Martin F."/>
            <person name="Silar P."/>
            <person name="Natvig D.O."/>
            <person name="Lalanne C."/>
            <person name="Gautier V."/>
            <person name="Ament-Velasquez S.L."/>
            <person name="Kruys A."/>
            <person name="Hutchinson M.I."/>
            <person name="Powell A.J."/>
            <person name="Barry K."/>
            <person name="Miller A.N."/>
            <person name="Grigoriev I.V."/>
            <person name="Debuchy R."/>
            <person name="Gladieux P."/>
            <person name="Hiltunen Thoren M."/>
            <person name="Johannesson H."/>
        </authorList>
    </citation>
    <scope>NUCLEOTIDE SEQUENCE</scope>
    <source>
        <strain evidence="2">CBS 141.50</strain>
    </source>
</reference>
<accession>A0AAN6V0F6</accession>
<name>A0AAN6V0F6_9PEZI</name>
<feature type="signal peptide" evidence="1">
    <location>
        <begin position="1"/>
        <end position="17"/>
    </location>
</feature>
<dbReference type="GeneID" id="87817895"/>
<sequence length="105" mass="11114">MRAFVLVLSSLLAVAYAELPKANEYTSTDCSGDLNFGHHSDTLTDVTMDDTSHSVFMAGGEWAGYSQKGSGGCSGEMLGTMEGGCNNLDTGKAQRVQCVKHNPFS</sequence>
<feature type="chain" id="PRO_5043020181" evidence="1">
    <location>
        <begin position="18"/>
        <end position="105"/>
    </location>
</feature>
<dbReference type="AlphaFoldDB" id="A0AAN6V0F6"/>
<dbReference type="Proteomes" id="UP001302676">
    <property type="component" value="Unassembled WGS sequence"/>
</dbReference>
<keyword evidence="1" id="KW-0732">Signal</keyword>
<evidence type="ECO:0000313" key="3">
    <source>
        <dbReference type="Proteomes" id="UP001302676"/>
    </source>
</evidence>
<reference evidence="2" key="2">
    <citation type="submission" date="2023-05" db="EMBL/GenBank/DDBJ databases">
        <authorList>
            <consortium name="Lawrence Berkeley National Laboratory"/>
            <person name="Steindorff A."/>
            <person name="Hensen N."/>
            <person name="Bonometti L."/>
            <person name="Westerberg I."/>
            <person name="Brannstrom I.O."/>
            <person name="Guillou S."/>
            <person name="Cros-Aarteil S."/>
            <person name="Calhoun S."/>
            <person name="Haridas S."/>
            <person name="Kuo A."/>
            <person name="Mondo S."/>
            <person name="Pangilinan J."/>
            <person name="Riley R."/>
            <person name="Labutti K."/>
            <person name="Andreopoulos B."/>
            <person name="Lipzen A."/>
            <person name="Chen C."/>
            <person name="Yanf M."/>
            <person name="Daum C."/>
            <person name="Ng V."/>
            <person name="Clum A."/>
            <person name="Ohm R."/>
            <person name="Martin F."/>
            <person name="Silar P."/>
            <person name="Natvig D."/>
            <person name="Lalanne C."/>
            <person name="Gautier V."/>
            <person name="Ament-Velasquez S.L."/>
            <person name="Kruys A."/>
            <person name="Hutchinson M.I."/>
            <person name="Powell A.J."/>
            <person name="Barry K."/>
            <person name="Miller A.N."/>
            <person name="Grigoriev I.V."/>
            <person name="Debuchy R."/>
            <person name="Gladieux P."/>
            <person name="Thoren M.H."/>
            <person name="Johannesson H."/>
        </authorList>
    </citation>
    <scope>NUCLEOTIDE SEQUENCE</scope>
    <source>
        <strain evidence="2">CBS 141.50</strain>
    </source>
</reference>
<evidence type="ECO:0000313" key="2">
    <source>
        <dbReference type="EMBL" id="KAK4142234.1"/>
    </source>
</evidence>
<comment type="caution">
    <text evidence="2">The sequence shown here is derived from an EMBL/GenBank/DDBJ whole genome shotgun (WGS) entry which is preliminary data.</text>
</comment>
<organism evidence="2 3">
    <name type="scientific">Dichotomopilus funicola</name>
    <dbReference type="NCBI Taxonomy" id="1934379"/>
    <lineage>
        <taxon>Eukaryota</taxon>
        <taxon>Fungi</taxon>
        <taxon>Dikarya</taxon>
        <taxon>Ascomycota</taxon>
        <taxon>Pezizomycotina</taxon>
        <taxon>Sordariomycetes</taxon>
        <taxon>Sordariomycetidae</taxon>
        <taxon>Sordariales</taxon>
        <taxon>Chaetomiaceae</taxon>
        <taxon>Dichotomopilus</taxon>
    </lineage>
</organism>
<dbReference type="RefSeq" id="XP_062635605.1">
    <property type="nucleotide sequence ID" value="XM_062781282.1"/>
</dbReference>
<proteinExistence type="predicted"/>